<organism evidence="2 3">
    <name type="scientific">Listeria fleischmannii subsp. fleischmannii</name>
    <dbReference type="NCBI Taxonomy" id="1671902"/>
    <lineage>
        <taxon>Bacteria</taxon>
        <taxon>Bacillati</taxon>
        <taxon>Bacillota</taxon>
        <taxon>Bacilli</taxon>
        <taxon>Bacillales</taxon>
        <taxon>Listeriaceae</taxon>
        <taxon>Listeria</taxon>
    </lineage>
</organism>
<keyword evidence="1" id="KW-0560">Oxidoreductase</keyword>
<dbReference type="InterPro" id="IPR044626">
    <property type="entry name" value="AOR-like"/>
</dbReference>
<dbReference type="Pfam" id="PF13602">
    <property type="entry name" value="ADH_zinc_N_2"/>
    <property type="match status" value="1"/>
</dbReference>
<evidence type="ECO:0000313" key="3">
    <source>
        <dbReference type="Proteomes" id="UP000250257"/>
    </source>
</evidence>
<protein>
    <submittedName>
        <fullName evidence="2">Putative NAD(P)H quinone oxidoreductase, PIG3 family</fullName>
    </submittedName>
</protein>
<dbReference type="EMBL" id="UAWT01000022">
    <property type="protein sequence ID" value="SQC70445.1"/>
    <property type="molecule type" value="Genomic_DNA"/>
</dbReference>
<dbReference type="AlphaFoldDB" id="A0A2X3HIC4"/>
<evidence type="ECO:0000256" key="1">
    <source>
        <dbReference type="ARBA" id="ARBA00023002"/>
    </source>
</evidence>
<dbReference type="Gene3D" id="3.40.50.720">
    <property type="entry name" value="NAD(P)-binding Rossmann-like Domain"/>
    <property type="match status" value="1"/>
</dbReference>
<name>A0A2X3HIC4_9LIST</name>
<accession>A0A2X3HIC4</accession>
<dbReference type="Proteomes" id="UP000250257">
    <property type="component" value="Unassembled WGS sequence"/>
</dbReference>
<dbReference type="PANTHER" id="PTHR44573">
    <property type="entry name" value="NADPH-DEPENDENT ALKENAL/ONE OXIDOREDUCTASE, CHLOROPLASTIC"/>
    <property type="match status" value="1"/>
</dbReference>
<proteinExistence type="predicted"/>
<gene>
    <name evidence="2" type="ORF">NCTC13940_01899</name>
</gene>
<dbReference type="PANTHER" id="PTHR44573:SF1">
    <property type="entry name" value="NADPH-DEPENDENT ALKENAL_ONE OXIDOREDUCTASE, CHLOROPLASTIC"/>
    <property type="match status" value="1"/>
</dbReference>
<reference evidence="2 3" key="1">
    <citation type="submission" date="2018-06" db="EMBL/GenBank/DDBJ databases">
        <authorList>
            <consortium name="Pathogen Informatics"/>
            <person name="Doyle S."/>
        </authorList>
    </citation>
    <scope>NUCLEOTIDE SEQUENCE [LARGE SCALE GENOMIC DNA]</scope>
    <source>
        <strain evidence="2 3">NCTC13940</strain>
    </source>
</reference>
<dbReference type="SUPFAM" id="SSF51735">
    <property type="entry name" value="NAD(P)-binding Rossmann-fold domains"/>
    <property type="match status" value="1"/>
</dbReference>
<evidence type="ECO:0000313" key="2">
    <source>
        <dbReference type="EMBL" id="SQC70445.1"/>
    </source>
</evidence>
<sequence length="120" mass="13421">MVDYRKKDFWDVFTDIDLVFDTMGGDVQTNSFKVLKENGRLISIVSAPDENLAKEKGILAKSIWLQPNGEQLSKLGEYLATSKLRSVIGATFPLNREGIYKAHELSETHHAVGKIVIQGE</sequence>
<dbReference type="InterPro" id="IPR036291">
    <property type="entry name" value="NAD(P)-bd_dom_sf"/>
</dbReference>
<dbReference type="GO" id="GO:0016628">
    <property type="term" value="F:oxidoreductase activity, acting on the CH-CH group of donors, NAD or NADP as acceptor"/>
    <property type="evidence" value="ECO:0007669"/>
    <property type="project" value="InterPro"/>
</dbReference>
<dbReference type="Gene3D" id="3.90.180.10">
    <property type="entry name" value="Medium-chain alcohol dehydrogenases, catalytic domain"/>
    <property type="match status" value="1"/>
</dbReference>